<name>A0ABZ1J150_9ACTN</name>
<feature type="region of interest" description="Disordered" evidence="1">
    <location>
        <begin position="163"/>
        <end position="186"/>
    </location>
</feature>
<reference evidence="3 4" key="1">
    <citation type="submission" date="2022-10" db="EMBL/GenBank/DDBJ databases">
        <title>The complete genomes of actinobacterial strains from the NBC collection.</title>
        <authorList>
            <person name="Joergensen T.S."/>
            <person name="Alvarez Arevalo M."/>
            <person name="Sterndorff E.B."/>
            <person name="Faurdal D."/>
            <person name="Vuksanovic O."/>
            <person name="Mourched A.-S."/>
            <person name="Charusanti P."/>
            <person name="Shaw S."/>
            <person name="Blin K."/>
            <person name="Weber T."/>
        </authorList>
    </citation>
    <scope>NUCLEOTIDE SEQUENCE [LARGE SCALE GENOMIC DNA]</scope>
    <source>
        <strain evidence="3 4">NBC_00206</strain>
    </source>
</reference>
<dbReference type="Pfam" id="PF09250">
    <property type="entry name" value="Prim-Pol"/>
    <property type="match status" value="1"/>
</dbReference>
<accession>A0ABZ1J150</accession>
<organism evidence="3 4">
    <name type="scientific">Streptomyces nigra</name>
    <dbReference type="NCBI Taxonomy" id="1827580"/>
    <lineage>
        <taxon>Bacteria</taxon>
        <taxon>Bacillati</taxon>
        <taxon>Actinomycetota</taxon>
        <taxon>Actinomycetes</taxon>
        <taxon>Kitasatosporales</taxon>
        <taxon>Streptomycetaceae</taxon>
        <taxon>Streptomyces</taxon>
    </lineage>
</organism>
<evidence type="ECO:0000256" key="1">
    <source>
        <dbReference type="SAM" id="MobiDB-lite"/>
    </source>
</evidence>
<dbReference type="InterPro" id="IPR015330">
    <property type="entry name" value="DNA_primase/pol_bifunc_N"/>
</dbReference>
<evidence type="ECO:0000313" key="4">
    <source>
        <dbReference type="Proteomes" id="UP001622690"/>
    </source>
</evidence>
<keyword evidence="4" id="KW-1185">Reference proteome</keyword>
<protein>
    <submittedName>
        <fullName evidence="3">Bifunctional DNA primase/polymerase</fullName>
    </submittedName>
</protein>
<sequence>MQRMTRRGIEWLSAAADDPAECRAAWTDDPRKPCMLATGRAFDVVTVDQRLGLETFDQLNRRGCPFGPAMVDHQSRRVGFFLVSGSRESFAQYLGRETQTPPPYRYLSRESVVVVPGPMPLSGDRYQWLRAPSRRPMSNPLRPVALATMLVASAELLERADRYGREHSTPHRAVTVTSRGPVTDAG</sequence>
<dbReference type="EMBL" id="CP108125">
    <property type="protein sequence ID" value="WTO85177.1"/>
    <property type="molecule type" value="Genomic_DNA"/>
</dbReference>
<evidence type="ECO:0000259" key="2">
    <source>
        <dbReference type="Pfam" id="PF09250"/>
    </source>
</evidence>
<proteinExistence type="predicted"/>
<gene>
    <name evidence="3" type="ORF">OHU27_23235</name>
</gene>
<dbReference type="Proteomes" id="UP001622690">
    <property type="component" value="Chromosome"/>
</dbReference>
<evidence type="ECO:0000313" key="3">
    <source>
        <dbReference type="EMBL" id="WTO85177.1"/>
    </source>
</evidence>
<feature type="domain" description="DNA primase/polymerase bifunctional N-terminal" evidence="2">
    <location>
        <begin position="9"/>
        <end position="136"/>
    </location>
</feature>